<accession>A0AA97NV06</accession>
<protein>
    <submittedName>
        <fullName evidence="1">Uncharacterized protein</fullName>
    </submittedName>
</protein>
<dbReference type="SMR" id="A0AA97NV06"/>
<gene>
    <name evidence="1" type="ORF">OOU_Y34scaffold00628g11</name>
</gene>
<dbReference type="AlphaFoldDB" id="A0AA97NV06"/>
<name>A0AA97NV06_PYRO3</name>
<sequence>MLHNGYGKTGGAKNPPRSTGFSFILACQNVLPGKDPVPAREMELKHRRASGAAQHLAFGTNNLEKWIGSNHPKMRWVGAYAVGTVRISPGESGSATYAGHHA</sequence>
<dbReference type="EMBL" id="JH793599">
    <property type="protein sequence ID" value="ELQ36868.1"/>
    <property type="molecule type" value="Genomic_DNA"/>
</dbReference>
<evidence type="ECO:0000313" key="1">
    <source>
        <dbReference type="EMBL" id="ELQ36868.1"/>
    </source>
</evidence>
<proteinExistence type="predicted"/>
<organism evidence="1">
    <name type="scientific">Pyricularia oryzae (strain Y34)</name>
    <name type="common">Rice blast fungus</name>
    <name type="synonym">Magnaporthe oryzae</name>
    <dbReference type="NCBI Taxonomy" id="1143189"/>
    <lineage>
        <taxon>Eukaryota</taxon>
        <taxon>Fungi</taxon>
        <taxon>Dikarya</taxon>
        <taxon>Ascomycota</taxon>
        <taxon>Pezizomycotina</taxon>
        <taxon>Sordariomycetes</taxon>
        <taxon>Sordariomycetidae</taxon>
        <taxon>Magnaporthales</taxon>
        <taxon>Pyriculariaceae</taxon>
        <taxon>Pyricularia</taxon>
    </lineage>
</organism>
<dbReference type="Proteomes" id="UP000011086">
    <property type="component" value="Unassembled WGS sequence"/>
</dbReference>
<reference evidence="1" key="1">
    <citation type="journal article" date="2012" name="PLoS Genet.">
        <title>Comparative analysis of the genomes of two field isolates of the rice blast fungus Magnaporthe oryzae.</title>
        <authorList>
            <person name="Xue M."/>
            <person name="Yang J."/>
            <person name="Li Z."/>
            <person name="Hu S."/>
            <person name="Yao N."/>
            <person name="Dean R.A."/>
            <person name="Zhao W."/>
            <person name="Shen M."/>
            <person name="Zhang H."/>
            <person name="Li C."/>
            <person name="Liu L."/>
            <person name="Cao L."/>
            <person name="Xu X."/>
            <person name="Xing Y."/>
            <person name="Hsiang T."/>
            <person name="Zhang Z."/>
            <person name="Xu J.R."/>
            <person name="Peng Y.L."/>
        </authorList>
    </citation>
    <scope>NUCLEOTIDE SEQUENCE</scope>
    <source>
        <strain evidence="1">Y34</strain>
    </source>
</reference>